<dbReference type="GO" id="GO:0016491">
    <property type="term" value="F:oxidoreductase activity"/>
    <property type="evidence" value="ECO:0007669"/>
    <property type="project" value="UniProtKB-KW"/>
</dbReference>
<dbReference type="EMBL" id="LDJH01000024">
    <property type="protein sequence ID" value="KRG55560.1"/>
    <property type="molecule type" value="Genomic_DNA"/>
</dbReference>
<dbReference type="PANTHER" id="PTHR43364">
    <property type="entry name" value="NADH-SPECIFIC METHYLGLYOXAL REDUCTASE-RELATED"/>
    <property type="match status" value="1"/>
</dbReference>
<accession>A0A0R0BQY4</accession>
<keyword evidence="4" id="KW-1185">Reference proteome</keyword>
<organism evidence="3 4">
    <name type="scientific">Stenotrophomonas koreensis</name>
    <dbReference type="NCBI Taxonomy" id="266128"/>
    <lineage>
        <taxon>Bacteria</taxon>
        <taxon>Pseudomonadati</taxon>
        <taxon>Pseudomonadota</taxon>
        <taxon>Gammaproteobacteria</taxon>
        <taxon>Lysobacterales</taxon>
        <taxon>Lysobacteraceae</taxon>
        <taxon>Stenotrophomonas</taxon>
    </lineage>
</organism>
<dbReference type="Pfam" id="PF00248">
    <property type="entry name" value="Aldo_ket_red"/>
    <property type="match status" value="1"/>
</dbReference>
<dbReference type="CDD" id="cd19081">
    <property type="entry name" value="AKR_AKR9C1"/>
    <property type="match status" value="1"/>
</dbReference>
<dbReference type="FunFam" id="3.20.20.100:FF:000004">
    <property type="entry name" value="Oxidoreductase, aldo/keto reductase"/>
    <property type="match status" value="1"/>
</dbReference>
<dbReference type="RefSeq" id="WP_057667023.1">
    <property type="nucleotide sequence ID" value="NZ_LDJH01000024.1"/>
</dbReference>
<dbReference type="STRING" id="266128.ABB25_11760"/>
<evidence type="ECO:0000256" key="1">
    <source>
        <dbReference type="ARBA" id="ARBA00023002"/>
    </source>
</evidence>
<proteinExistence type="predicted"/>
<gene>
    <name evidence="3" type="ORF">ABB25_11760</name>
</gene>
<feature type="domain" description="NADP-dependent oxidoreductase" evidence="2">
    <location>
        <begin position="16"/>
        <end position="314"/>
    </location>
</feature>
<comment type="caution">
    <text evidence="3">The sequence shown here is derived from an EMBL/GenBank/DDBJ whole genome shotgun (WGS) entry which is preliminary data.</text>
</comment>
<evidence type="ECO:0000259" key="2">
    <source>
        <dbReference type="Pfam" id="PF00248"/>
    </source>
</evidence>
<dbReference type="Gene3D" id="3.20.20.100">
    <property type="entry name" value="NADP-dependent oxidoreductase domain"/>
    <property type="match status" value="1"/>
</dbReference>
<name>A0A0R0BQY4_9GAMM</name>
<dbReference type="GO" id="GO:0005829">
    <property type="term" value="C:cytosol"/>
    <property type="evidence" value="ECO:0007669"/>
    <property type="project" value="UniProtKB-ARBA"/>
</dbReference>
<keyword evidence="1" id="KW-0560">Oxidoreductase</keyword>
<dbReference type="InterPro" id="IPR050523">
    <property type="entry name" value="AKR_Detox_Biosynth"/>
</dbReference>
<dbReference type="AlphaFoldDB" id="A0A0R0BQY4"/>
<reference evidence="3 4" key="1">
    <citation type="submission" date="2015-05" db="EMBL/GenBank/DDBJ databases">
        <title>Genome sequencing and analysis of members of genus Stenotrophomonas.</title>
        <authorList>
            <person name="Patil P.P."/>
            <person name="Midha S."/>
            <person name="Patil P.B."/>
        </authorList>
    </citation>
    <scope>NUCLEOTIDE SEQUENCE [LARGE SCALE GENOMIC DNA]</scope>
    <source>
        <strain evidence="3 4">DSM 17805</strain>
    </source>
</reference>
<dbReference type="PANTHER" id="PTHR43364:SF6">
    <property type="entry name" value="OXIDOREDUCTASE-RELATED"/>
    <property type="match status" value="1"/>
</dbReference>
<dbReference type="InterPro" id="IPR036812">
    <property type="entry name" value="NAD(P)_OxRdtase_dom_sf"/>
</dbReference>
<dbReference type="InterPro" id="IPR023210">
    <property type="entry name" value="NADP_OxRdtase_dom"/>
</dbReference>
<evidence type="ECO:0000313" key="3">
    <source>
        <dbReference type="EMBL" id="KRG55560.1"/>
    </source>
</evidence>
<evidence type="ECO:0000313" key="4">
    <source>
        <dbReference type="Proteomes" id="UP000051254"/>
    </source>
</evidence>
<sequence length="318" mass="34057">MVATRELGRSGLHAAPLAFGGNVFGWSVDERTTFALLDAFVEAGFNLIDTADVYSAWAPGNRGGESETLIGRWLKASGKRAQVLIATKVGKWGEFPGLSAGNINAALEGSLRRLQTDTIDLYQAHEEDPAEPLEATLGAFARLIEQGKVRAIGASNFSPGSLRQALKISADYHLPRFETLQPLYNLCDRAVYEDELAAIARQHQLGVLPYYALASGFLTGKYRTPADAALSSARGVGVVARYLNPRGLRILQALDDVASRHAASPAQVALAWLMAQPTISAPIASATSVEQLQQLLAAARLQLDAEDLRSLDSASSEK</sequence>
<dbReference type="Proteomes" id="UP000051254">
    <property type="component" value="Unassembled WGS sequence"/>
</dbReference>
<dbReference type="OrthoDB" id="9772407at2"/>
<dbReference type="SUPFAM" id="SSF51430">
    <property type="entry name" value="NAD(P)-linked oxidoreductase"/>
    <property type="match status" value="1"/>
</dbReference>
<protein>
    <submittedName>
        <fullName evidence="3">Alcohol dehydrogenase</fullName>
    </submittedName>
</protein>
<dbReference type="PATRIC" id="fig|266128.3.peg.1416"/>